<evidence type="ECO:0000313" key="1">
    <source>
        <dbReference type="EMBL" id="ONI39126.1"/>
    </source>
</evidence>
<dbReference type="EMBL" id="LJDB01000072">
    <property type="protein sequence ID" value="ONI39126.1"/>
    <property type="molecule type" value="Genomic_DNA"/>
</dbReference>
<reference evidence="1" key="1">
    <citation type="submission" date="2016-08" db="EMBL/GenBank/DDBJ databases">
        <authorList>
            <person name="Ngugi D.K."/>
            <person name="Miyake S."/>
            <person name="Stingl U."/>
        </authorList>
    </citation>
    <scope>NUCLEOTIDE SEQUENCE</scope>
    <source>
        <strain evidence="1">SCG-B11WGA-EpuloA1</strain>
    </source>
</reference>
<evidence type="ECO:0000313" key="2">
    <source>
        <dbReference type="Proteomes" id="UP000188605"/>
    </source>
</evidence>
<proteinExistence type="predicted"/>
<comment type="caution">
    <text evidence="1">The sequence shown here is derived from an EMBL/GenBank/DDBJ whole genome shotgun (WGS) entry which is preliminary data.</text>
</comment>
<sequence>MEYKQIRAVYDETTIRVYQAYSHKIANEALRLGKFGGNFKLTRMTWIKPSFLWMMYRCGWAIKDAGQNRVLAIDIKRSAFDELVRNAVSSHYYKELGITREEWQTQLKNSNIVCQWDPERDIYGNKMEYRSLQIGIRGEASYKYVNNWIVQINDITEYVAELRELKSIDKDLVYAKLPAEKIYPMSNSISLFS</sequence>
<keyword evidence="2" id="KW-1185">Reference proteome</keyword>
<accession>A0ACC8XA56</accession>
<dbReference type="Proteomes" id="UP000188605">
    <property type="component" value="Unassembled WGS sequence"/>
</dbReference>
<protein>
    <submittedName>
        <fullName evidence="1">Uncharacterized protein</fullName>
    </submittedName>
</protein>
<organism evidence="1 2">
    <name type="scientific">Candidatus Epulonipiscium fishelsonii</name>
    <dbReference type="NCBI Taxonomy" id="77094"/>
    <lineage>
        <taxon>Bacteria</taxon>
        <taxon>Bacillati</taxon>
        <taxon>Bacillota</taxon>
        <taxon>Clostridia</taxon>
        <taxon>Lachnospirales</taxon>
        <taxon>Lachnospiraceae</taxon>
        <taxon>Candidatus Epulonipiscium</taxon>
    </lineage>
</organism>
<gene>
    <name evidence="1" type="ORF">AN396_09135</name>
</gene>
<name>A0ACC8XA56_9FIRM</name>